<dbReference type="AlphaFoldDB" id="A0AAW0TBS5"/>
<evidence type="ECO:0000313" key="1">
    <source>
        <dbReference type="EMBL" id="KAK8384152.1"/>
    </source>
</evidence>
<organism evidence="1 2">
    <name type="scientific">Scylla paramamosain</name>
    <name type="common">Mud crab</name>
    <dbReference type="NCBI Taxonomy" id="85552"/>
    <lineage>
        <taxon>Eukaryota</taxon>
        <taxon>Metazoa</taxon>
        <taxon>Ecdysozoa</taxon>
        <taxon>Arthropoda</taxon>
        <taxon>Crustacea</taxon>
        <taxon>Multicrustacea</taxon>
        <taxon>Malacostraca</taxon>
        <taxon>Eumalacostraca</taxon>
        <taxon>Eucarida</taxon>
        <taxon>Decapoda</taxon>
        <taxon>Pleocyemata</taxon>
        <taxon>Brachyura</taxon>
        <taxon>Eubrachyura</taxon>
        <taxon>Portunoidea</taxon>
        <taxon>Portunidae</taxon>
        <taxon>Portuninae</taxon>
        <taxon>Scylla</taxon>
    </lineage>
</organism>
<accession>A0AAW0TBS5</accession>
<dbReference type="EMBL" id="JARAKH010000036">
    <property type="protein sequence ID" value="KAK8384152.1"/>
    <property type="molecule type" value="Genomic_DNA"/>
</dbReference>
<proteinExistence type="predicted"/>
<comment type="caution">
    <text evidence="1">The sequence shown here is derived from an EMBL/GenBank/DDBJ whole genome shotgun (WGS) entry which is preliminary data.</text>
</comment>
<dbReference type="Proteomes" id="UP001487740">
    <property type="component" value="Unassembled WGS sequence"/>
</dbReference>
<evidence type="ECO:0000313" key="2">
    <source>
        <dbReference type="Proteomes" id="UP001487740"/>
    </source>
</evidence>
<gene>
    <name evidence="1" type="ORF">O3P69_016108</name>
</gene>
<protein>
    <submittedName>
        <fullName evidence="1">Uncharacterized protein</fullName>
    </submittedName>
</protein>
<name>A0AAW0TBS5_SCYPA</name>
<keyword evidence="2" id="KW-1185">Reference proteome</keyword>
<reference evidence="1 2" key="1">
    <citation type="submission" date="2023-03" db="EMBL/GenBank/DDBJ databases">
        <title>High-quality genome of Scylla paramamosain provides insights in environmental adaptation.</title>
        <authorList>
            <person name="Zhang L."/>
        </authorList>
    </citation>
    <scope>NUCLEOTIDE SEQUENCE [LARGE SCALE GENOMIC DNA]</scope>
    <source>
        <strain evidence="1">LZ_2023a</strain>
        <tissue evidence="1">Muscle</tissue>
    </source>
</reference>
<sequence length="111" mass="12253">MFPDRPCPPHNSLVEYQSQQGATRPLQLSGLMNSFPSLAPHAASHAPLMLVTRREAIIHSLHYKDPLSTTRVNFTTVQPAGACLVPRDTATVEPKLLRTARHNEETSPGQF</sequence>